<evidence type="ECO:0000313" key="2">
    <source>
        <dbReference type="EMBL" id="POS83652.1"/>
    </source>
</evidence>
<dbReference type="Proteomes" id="UP000237438">
    <property type="component" value="Unassembled WGS sequence"/>
</dbReference>
<evidence type="ECO:0000256" key="1">
    <source>
        <dbReference type="SAM" id="MobiDB-lite"/>
    </source>
</evidence>
<reference evidence="2 3" key="1">
    <citation type="submission" date="2017-10" db="EMBL/GenBank/DDBJ databases">
        <title>Development of genomic resources for the powdery mildew, Erysiphe pulchra.</title>
        <authorList>
            <person name="Wadl P.A."/>
            <person name="Mack B.M."/>
            <person name="Moore G."/>
            <person name="Beltz S.B."/>
        </authorList>
    </citation>
    <scope>NUCLEOTIDE SEQUENCE [LARGE SCALE GENOMIC DNA]</scope>
    <source>
        <strain evidence="2">Cflorida</strain>
    </source>
</reference>
<evidence type="ECO:0000313" key="3">
    <source>
        <dbReference type="Proteomes" id="UP000237438"/>
    </source>
</evidence>
<protein>
    <submittedName>
        <fullName evidence="2">Uncharacterized protein</fullName>
    </submittedName>
</protein>
<gene>
    <name evidence="2" type="ORF">EPUL_003478</name>
</gene>
<keyword evidence="3" id="KW-1185">Reference proteome</keyword>
<sequence>MAPPVLTKRALPPDPPDVGNRVSETTLTLNRSNVISMSKARSTLHTHAALQKSSILEKKLGVKQFSMDEQDDENLMMDVKTGEPPNNIINTDPLDEDFPPLTIMATSMKLIRMQLHSWMLFFLNSQTLSQKKLEEDHPGVGADFLALVANGASRAMRGERIYTSLQKTTLINSKVSHPSWAEKAEVLENSQTISLKKQTIRATSPRAQGKEDRRVIIGIGPDHEALKISYFEPRQNVSLHITDKTIIADVWTVPSGVAILAPTPAKAAALLQFNEAIENRFGAACVERQET</sequence>
<accession>A0A2S4PNQ6</accession>
<feature type="region of interest" description="Disordered" evidence="1">
    <location>
        <begin position="1"/>
        <end position="22"/>
    </location>
</feature>
<dbReference type="AlphaFoldDB" id="A0A2S4PNQ6"/>
<proteinExistence type="predicted"/>
<dbReference type="EMBL" id="PEDP01001444">
    <property type="protein sequence ID" value="POS83652.1"/>
    <property type="molecule type" value="Genomic_DNA"/>
</dbReference>
<name>A0A2S4PNQ6_9PEZI</name>
<organism evidence="2 3">
    <name type="scientific">Erysiphe pulchra</name>
    <dbReference type="NCBI Taxonomy" id="225359"/>
    <lineage>
        <taxon>Eukaryota</taxon>
        <taxon>Fungi</taxon>
        <taxon>Dikarya</taxon>
        <taxon>Ascomycota</taxon>
        <taxon>Pezizomycotina</taxon>
        <taxon>Leotiomycetes</taxon>
        <taxon>Erysiphales</taxon>
        <taxon>Erysiphaceae</taxon>
        <taxon>Erysiphe</taxon>
    </lineage>
</organism>
<comment type="caution">
    <text evidence="2">The sequence shown here is derived from an EMBL/GenBank/DDBJ whole genome shotgun (WGS) entry which is preliminary data.</text>
</comment>